<dbReference type="NCBIfam" id="TIGR04123">
    <property type="entry name" value="P_estr_lig_assc"/>
    <property type="match status" value="1"/>
</dbReference>
<dbReference type="PIRSF" id="PIRSF000887">
    <property type="entry name" value="Pesterase_MJ0037"/>
    <property type="match status" value="1"/>
</dbReference>
<accession>A0A2A4FZC6</accession>
<dbReference type="GO" id="GO:0016787">
    <property type="term" value="F:hydrolase activity"/>
    <property type="evidence" value="ECO:0007669"/>
    <property type="project" value="InterPro"/>
</dbReference>
<feature type="domain" description="Calcineurin-like phosphoesterase" evidence="1">
    <location>
        <begin position="27"/>
        <end position="116"/>
    </location>
</feature>
<comment type="caution">
    <text evidence="2">The sequence shown here is derived from an EMBL/GenBank/DDBJ whole genome shotgun (WGS) entry which is preliminary data.</text>
</comment>
<dbReference type="InterPro" id="IPR029052">
    <property type="entry name" value="Metallo-depent_PP-like"/>
</dbReference>
<dbReference type="Proteomes" id="UP000218934">
    <property type="component" value="Unassembled WGS sequence"/>
</dbReference>
<dbReference type="InterPro" id="IPR024173">
    <property type="entry name" value="Pesterase_MJ0037-like"/>
</dbReference>
<organism evidence="2 3">
    <name type="scientific">Rhizorhabdus dicambivorans</name>
    <dbReference type="NCBI Taxonomy" id="1850238"/>
    <lineage>
        <taxon>Bacteria</taxon>
        <taxon>Pseudomonadati</taxon>
        <taxon>Pseudomonadota</taxon>
        <taxon>Alphaproteobacteria</taxon>
        <taxon>Sphingomonadales</taxon>
        <taxon>Sphingomonadaceae</taxon>
        <taxon>Rhizorhabdus</taxon>
    </lineage>
</organism>
<evidence type="ECO:0000313" key="3">
    <source>
        <dbReference type="Proteomes" id="UP000218934"/>
    </source>
</evidence>
<dbReference type="PANTHER" id="PTHR39323">
    <property type="entry name" value="BLR1149 PROTEIN"/>
    <property type="match status" value="1"/>
</dbReference>
<dbReference type="AlphaFoldDB" id="A0A2A4FZC6"/>
<name>A0A2A4FZC6_9SPHN</name>
<dbReference type="Pfam" id="PF00149">
    <property type="entry name" value="Metallophos"/>
    <property type="match status" value="1"/>
</dbReference>
<dbReference type="RefSeq" id="WP_066966011.1">
    <property type="nucleotide sequence ID" value="NZ_CP023449.1"/>
</dbReference>
<protein>
    <submittedName>
        <fullName evidence="2">Phosphoesterase</fullName>
    </submittedName>
</protein>
<dbReference type="KEGG" id="rdi:CMV14_21675"/>
<dbReference type="EMBL" id="NWUF01000002">
    <property type="protein sequence ID" value="PCE43812.1"/>
    <property type="molecule type" value="Genomic_DNA"/>
</dbReference>
<proteinExistence type="predicted"/>
<dbReference type="InterPro" id="IPR026336">
    <property type="entry name" value="PdeM-like"/>
</dbReference>
<dbReference type="InterPro" id="IPR004843">
    <property type="entry name" value="Calcineurin-like_PHP"/>
</dbReference>
<evidence type="ECO:0000259" key="1">
    <source>
        <dbReference type="Pfam" id="PF00149"/>
    </source>
</evidence>
<dbReference type="SUPFAM" id="SSF56300">
    <property type="entry name" value="Metallo-dependent phosphatases"/>
    <property type="match status" value="1"/>
</dbReference>
<sequence length="220" mass="23802">MVPFSFCSVDLCALPEGGLFHPDSASLLLADLHLEKASSYAVRGQMLPPYDSIETLRRVSALVEQTGARALYCLGDSFHDRGGIARLGDEARGLLSLLTARVRWTWIVGNHDRAFSDPLGGTVAAEVELQGLILRHEADADDRRPEVSGHYHPKYKVTLRGRRVSRPCFVAGRSKLILPSFGVLTGGMDAADPAILDMVGQDARALVAVQQKLLGFPLAA</sequence>
<dbReference type="OrthoDB" id="9795838at2"/>
<dbReference type="Gene3D" id="3.60.21.10">
    <property type="match status" value="1"/>
</dbReference>
<keyword evidence="3" id="KW-1185">Reference proteome</keyword>
<reference evidence="2 3" key="1">
    <citation type="submission" date="2017-09" db="EMBL/GenBank/DDBJ databases">
        <title>The Catabolism of 3,6-Dichlorosalicylic acid is Initiated by the Cytochrome P450 Monooxygenase DsmABC in Rhizorhabdus dicambivorans Ndbn-20.</title>
        <authorList>
            <person name="Na L."/>
        </authorList>
    </citation>
    <scope>NUCLEOTIDE SEQUENCE [LARGE SCALE GENOMIC DNA]</scope>
    <source>
        <strain evidence="2 3">Ndbn-20m</strain>
    </source>
</reference>
<gene>
    <name evidence="2" type="ORF">COO09_02470</name>
</gene>
<dbReference type="PANTHER" id="PTHR39323:SF1">
    <property type="entry name" value="BLR1149 PROTEIN"/>
    <property type="match status" value="1"/>
</dbReference>
<evidence type="ECO:0000313" key="2">
    <source>
        <dbReference type="EMBL" id="PCE43812.1"/>
    </source>
</evidence>